<comment type="caution">
    <text evidence="1">The sequence shown here is derived from an EMBL/GenBank/DDBJ whole genome shotgun (WGS) entry which is preliminary data.</text>
</comment>
<reference evidence="1" key="1">
    <citation type="submission" date="2020-05" db="EMBL/GenBank/DDBJ databases">
        <title>Genomic Encyclopedia of Type Strains, Phase IV (KMG-V): Genome sequencing to study the core and pangenomes of soil and plant-associated prokaryotes.</title>
        <authorList>
            <person name="Whitman W."/>
        </authorList>
    </citation>
    <scope>NUCLEOTIDE SEQUENCE</scope>
    <source>
        <strain evidence="1">16F</strain>
    </source>
</reference>
<protein>
    <submittedName>
        <fullName evidence="1">Uncharacterized protein</fullName>
    </submittedName>
</protein>
<name>A0A8J8GA49_9FLAO</name>
<sequence>MKKIIFFILILGFQLIFAQNEGKVDTISVSQADPLVFEKITLLAHRPCQKPRLETNYYLKNPKNGAYYIIYNEEKQLTLEGTYVFNETNKGLGKDAGSFYDSKSYHYKKNGNIDFIHYQKEGRNSRTEYFDGKKRLKKIRYIDKKSGDTDKIEIYQKGKLKETRIYTAFSTYHTVKSN</sequence>
<evidence type="ECO:0000313" key="2">
    <source>
        <dbReference type="Proteomes" id="UP000610746"/>
    </source>
</evidence>
<dbReference type="EMBL" id="JABSNO010000005">
    <property type="protein sequence ID" value="NRS91807.1"/>
    <property type="molecule type" value="Genomic_DNA"/>
</dbReference>
<keyword evidence="2" id="KW-1185">Reference proteome</keyword>
<evidence type="ECO:0000313" key="1">
    <source>
        <dbReference type="EMBL" id="NRS91807.1"/>
    </source>
</evidence>
<dbReference type="RefSeq" id="WP_173778431.1">
    <property type="nucleotide sequence ID" value="NZ_JABSNO010000005.1"/>
</dbReference>
<accession>A0A8J8GA49</accession>
<proteinExistence type="predicted"/>
<organism evidence="1 2">
    <name type="scientific">Frigoriflavimonas asaccharolytica</name>
    <dbReference type="NCBI Taxonomy" id="2735899"/>
    <lineage>
        <taxon>Bacteria</taxon>
        <taxon>Pseudomonadati</taxon>
        <taxon>Bacteroidota</taxon>
        <taxon>Flavobacteriia</taxon>
        <taxon>Flavobacteriales</taxon>
        <taxon>Weeksellaceae</taxon>
        <taxon>Frigoriflavimonas</taxon>
    </lineage>
</organism>
<gene>
    <name evidence="1" type="ORF">HNQ03_000874</name>
</gene>
<dbReference type="Proteomes" id="UP000610746">
    <property type="component" value="Unassembled WGS sequence"/>
</dbReference>
<dbReference type="AlphaFoldDB" id="A0A8J8GA49"/>